<feature type="domain" description="Protein kinase" evidence="14">
    <location>
        <begin position="459"/>
        <end position="760"/>
    </location>
</feature>
<dbReference type="PROSITE" id="PS50011">
    <property type="entry name" value="PROTEIN_KINASE_DOM"/>
    <property type="match status" value="1"/>
</dbReference>
<dbReference type="InterPro" id="IPR001611">
    <property type="entry name" value="Leu-rich_rpt"/>
</dbReference>
<dbReference type="Pfam" id="PF00560">
    <property type="entry name" value="LRR_1"/>
    <property type="match status" value="2"/>
</dbReference>
<dbReference type="Pfam" id="PF08263">
    <property type="entry name" value="LRRNT_2"/>
    <property type="match status" value="1"/>
</dbReference>
<evidence type="ECO:0000256" key="10">
    <source>
        <dbReference type="ARBA" id="ARBA00023180"/>
    </source>
</evidence>
<evidence type="ECO:0000256" key="3">
    <source>
        <dbReference type="ARBA" id="ARBA00022553"/>
    </source>
</evidence>
<evidence type="ECO:0000256" key="5">
    <source>
        <dbReference type="ARBA" id="ARBA00022692"/>
    </source>
</evidence>
<feature type="transmembrane region" description="Helical" evidence="12">
    <location>
        <begin position="340"/>
        <end position="363"/>
    </location>
</feature>
<feature type="region of interest" description="Disordered" evidence="11">
    <location>
        <begin position="370"/>
        <end position="391"/>
    </location>
</feature>
<dbReference type="InterPro" id="IPR011009">
    <property type="entry name" value="Kinase-like_dom_sf"/>
</dbReference>
<dbReference type="Gene3D" id="3.80.10.10">
    <property type="entry name" value="Ribonuclease Inhibitor"/>
    <property type="match status" value="2"/>
</dbReference>
<accession>A0A5B6ZIU6</accession>
<evidence type="ECO:0000256" key="6">
    <source>
        <dbReference type="ARBA" id="ARBA00022729"/>
    </source>
</evidence>
<keyword evidence="6 13" id="KW-0732">Signal</keyword>
<keyword evidence="8 12" id="KW-1133">Transmembrane helix</keyword>
<evidence type="ECO:0000256" key="4">
    <source>
        <dbReference type="ARBA" id="ARBA00022614"/>
    </source>
</evidence>
<dbReference type="Pfam" id="PF00069">
    <property type="entry name" value="Pkinase"/>
    <property type="match status" value="1"/>
</dbReference>
<keyword evidence="9 12" id="KW-0472">Membrane</keyword>
<comment type="subcellular location">
    <subcellularLocation>
        <location evidence="1">Membrane</location>
        <topology evidence="1">Single-pass type I membrane protein</topology>
    </subcellularLocation>
</comment>
<feature type="signal peptide" evidence="13">
    <location>
        <begin position="1"/>
        <end position="27"/>
    </location>
</feature>
<dbReference type="GO" id="GO:0016020">
    <property type="term" value="C:membrane"/>
    <property type="evidence" value="ECO:0007669"/>
    <property type="project" value="UniProtKB-SubCell"/>
</dbReference>
<feature type="region of interest" description="Disordered" evidence="11">
    <location>
        <begin position="613"/>
        <end position="632"/>
    </location>
</feature>
<dbReference type="Pfam" id="PF13855">
    <property type="entry name" value="LRR_8"/>
    <property type="match status" value="1"/>
</dbReference>
<dbReference type="InterPro" id="IPR000719">
    <property type="entry name" value="Prot_kinase_dom"/>
</dbReference>
<feature type="compositionally biased region" description="Acidic residues" evidence="11">
    <location>
        <begin position="414"/>
        <end position="426"/>
    </location>
</feature>
<evidence type="ECO:0000256" key="2">
    <source>
        <dbReference type="ARBA" id="ARBA00009592"/>
    </source>
</evidence>
<evidence type="ECO:0000256" key="9">
    <source>
        <dbReference type="ARBA" id="ARBA00023136"/>
    </source>
</evidence>
<dbReference type="Gene3D" id="1.10.510.10">
    <property type="entry name" value="Transferase(Phosphotransferase) domain 1"/>
    <property type="match status" value="1"/>
</dbReference>
<organism evidence="15">
    <name type="scientific">Davidia involucrata</name>
    <name type="common">Dove tree</name>
    <dbReference type="NCBI Taxonomy" id="16924"/>
    <lineage>
        <taxon>Eukaryota</taxon>
        <taxon>Viridiplantae</taxon>
        <taxon>Streptophyta</taxon>
        <taxon>Embryophyta</taxon>
        <taxon>Tracheophyta</taxon>
        <taxon>Spermatophyta</taxon>
        <taxon>Magnoliopsida</taxon>
        <taxon>eudicotyledons</taxon>
        <taxon>Gunneridae</taxon>
        <taxon>Pentapetalae</taxon>
        <taxon>asterids</taxon>
        <taxon>Cornales</taxon>
        <taxon>Nyssaceae</taxon>
        <taxon>Davidia</taxon>
    </lineage>
</organism>
<evidence type="ECO:0000256" key="13">
    <source>
        <dbReference type="SAM" id="SignalP"/>
    </source>
</evidence>
<dbReference type="PANTHER" id="PTHR48007:SF47">
    <property type="entry name" value="PROTEIN KINASE DOMAIN-CONTAINING PROTEIN"/>
    <property type="match status" value="1"/>
</dbReference>
<dbReference type="AlphaFoldDB" id="A0A5B6ZIU6"/>
<dbReference type="FunFam" id="3.80.10.10:FF:000722">
    <property type="entry name" value="Leucine-rich repeat receptor-like protein kinase"/>
    <property type="match status" value="1"/>
</dbReference>
<evidence type="ECO:0000259" key="14">
    <source>
        <dbReference type="PROSITE" id="PS50011"/>
    </source>
</evidence>
<evidence type="ECO:0000256" key="12">
    <source>
        <dbReference type="SAM" id="Phobius"/>
    </source>
</evidence>
<keyword evidence="5 12" id="KW-0812">Transmembrane</keyword>
<dbReference type="Gene3D" id="3.30.200.20">
    <property type="entry name" value="Phosphorylase Kinase, domain 1"/>
    <property type="match status" value="1"/>
</dbReference>
<evidence type="ECO:0000313" key="15">
    <source>
        <dbReference type="EMBL" id="MPA43855.1"/>
    </source>
</evidence>
<keyword evidence="10" id="KW-0325">Glycoprotein</keyword>
<keyword evidence="3" id="KW-0597">Phosphoprotein</keyword>
<dbReference type="InterPro" id="IPR046959">
    <property type="entry name" value="PRK1-6/SRF4-like"/>
</dbReference>
<gene>
    <name evidence="15" type="ORF">Din_013296</name>
</gene>
<dbReference type="GO" id="GO:0005524">
    <property type="term" value="F:ATP binding"/>
    <property type="evidence" value="ECO:0007669"/>
    <property type="project" value="InterPro"/>
</dbReference>
<dbReference type="GO" id="GO:0004672">
    <property type="term" value="F:protein kinase activity"/>
    <property type="evidence" value="ECO:0007669"/>
    <property type="project" value="InterPro"/>
</dbReference>
<dbReference type="InterPro" id="IPR032675">
    <property type="entry name" value="LRR_dom_sf"/>
</dbReference>
<feature type="region of interest" description="Disordered" evidence="11">
    <location>
        <begin position="409"/>
        <end position="434"/>
    </location>
</feature>
<protein>
    <recommendedName>
        <fullName evidence="14">Protein kinase domain-containing protein</fullName>
    </recommendedName>
</protein>
<proteinExistence type="inferred from homology"/>
<dbReference type="EMBL" id="GHES01013296">
    <property type="protein sequence ID" value="MPA43855.1"/>
    <property type="molecule type" value="Transcribed_RNA"/>
</dbReference>
<feature type="chain" id="PRO_5022925910" description="Protein kinase domain-containing protein" evidence="13">
    <location>
        <begin position="28"/>
        <end position="760"/>
    </location>
</feature>
<evidence type="ECO:0000256" key="11">
    <source>
        <dbReference type="SAM" id="MobiDB-lite"/>
    </source>
</evidence>
<evidence type="ECO:0000256" key="7">
    <source>
        <dbReference type="ARBA" id="ARBA00022737"/>
    </source>
</evidence>
<name>A0A5B6ZIU6_DAVIN</name>
<reference evidence="15" key="1">
    <citation type="submission" date="2019-08" db="EMBL/GenBank/DDBJ databases">
        <title>Reference gene set and small RNA set construction with multiple tissues from Davidia involucrata Baill.</title>
        <authorList>
            <person name="Yang H."/>
            <person name="Zhou C."/>
            <person name="Li G."/>
            <person name="Wang J."/>
            <person name="Gao P."/>
            <person name="Wang M."/>
            <person name="Wang R."/>
            <person name="Zhao Y."/>
        </authorList>
    </citation>
    <scope>NUCLEOTIDE SEQUENCE</scope>
    <source>
        <tissue evidence="15">Mixed with DoveR01_LX</tissue>
    </source>
</reference>
<keyword evidence="7" id="KW-0677">Repeat</keyword>
<dbReference type="FunFam" id="3.80.10.10:FF:000275">
    <property type="entry name" value="Leucine-rich repeat receptor-like protein kinase"/>
    <property type="match status" value="1"/>
</dbReference>
<dbReference type="PROSITE" id="PS51450">
    <property type="entry name" value="LRR"/>
    <property type="match status" value="1"/>
</dbReference>
<evidence type="ECO:0000256" key="8">
    <source>
        <dbReference type="ARBA" id="ARBA00022989"/>
    </source>
</evidence>
<evidence type="ECO:0000256" key="1">
    <source>
        <dbReference type="ARBA" id="ARBA00004479"/>
    </source>
</evidence>
<comment type="similarity">
    <text evidence="2">Belongs to the RLP family.</text>
</comment>
<dbReference type="PANTHER" id="PTHR48007">
    <property type="entry name" value="LEUCINE-RICH REPEAT RECEPTOR-LIKE PROTEIN KINASE PXC1"/>
    <property type="match status" value="1"/>
</dbReference>
<dbReference type="InterPro" id="IPR013210">
    <property type="entry name" value="LRR_N_plant-typ"/>
</dbReference>
<dbReference type="SUPFAM" id="SSF56112">
    <property type="entry name" value="Protein kinase-like (PK-like)"/>
    <property type="match status" value="1"/>
</dbReference>
<dbReference type="SUPFAM" id="SSF52058">
    <property type="entry name" value="L domain-like"/>
    <property type="match status" value="1"/>
</dbReference>
<sequence>MSLTKSENLHFWHPFTLFFLLLVRSCALNSDRSLLLSFKYSVLSDPLSVLDSWVYSDESPCSWTGITCAEIGTSFGTPDMFRVISLVLPHSQLLGSIPEDLGLIQHLRTIDLSNNFLNGTLPSSLFNASELRVLSLSNNMIFGELPKLTRGFTSLQFLNLSDNALAGNVPKSLSTSKNLTVVSLRSNYFSGSIPGGFDLVEVLDLSSNLFNGSLPVDFGGESLRYLNLSYNKLSSSISPEAVTKIPANATIDFSFNNLTGEIPHSIALDNQKTESFAGNADLCGKPLRKLCIIPSTVSSPPNVSANTSPPAIAAIPKTINSPEAPNGTQNQQQRGLQARAIAGIAVGDLAGIGILAMVILYAYQLKKKKTENNDQEKGTKEDPSSMLKDSRGLATWSCLSVTNGEEISEAIGSDSDENNSGDDNEVVVDKEREQEKYKKERSLVMVDGETELELETLLKASAYVLGSSGPSIVYRAVLEDATAFAVRRIGESGVERMKEFENQVRAIAKLRHPNLVRIRGFYWGEDEKLVIYDYVSNGSLASAGCKKMGSSPCNLPFEVRLKIARGVARGLTYIHEKKHVHGNIKPSNILLTPDMEPVISDLGLDRIVLGDNNSNSNSNSKANGSTRDLGGKPSAYTVPAGYMGFTSPYHAPESLKNPKPNPKWDVYSFGIVLLELVTGRVFSDRELGQWAAGSVVLEDKNRVLRVADVAIRGADVEGREDAMLACSKLGFSCASLVPQKRPSMKEALQVLEKIPCSSRP</sequence>
<keyword evidence="4" id="KW-0433">Leucine-rich repeat</keyword>